<dbReference type="InterPro" id="IPR011990">
    <property type="entry name" value="TPR-like_helical_dom_sf"/>
</dbReference>
<gene>
    <name evidence="6" type="ORF">OM076_31430</name>
</gene>
<organism evidence="6 7">
    <name type="scientific">Solirubrobacter ginsenosidimutans</name>
    <dbReference type="NCBI Taxonomy" id="490573"/>
    <lineage>
        <taxon>Bacteria</taxon>
        <taxon>Bacillati</taxon>
        <taxon>Actinomycetota</taxon>
        <taxon>Thermoleophilia</taxon>
        <taxon>Solirubrobacterales</taxon>
        <taxon>Solirubrobacteraceae</taxon>
        <taxon>Solirubrobacter</taxon>
    </lineage>
</organism>
<dbReference type="Gene3D" id="3.40.50.150">
    <property type="entry name" value="Vaccinia Virus protein VP39"/>
    <property type="match status" value="1"/>
</dbReference>
<dbReference type="EMBL" id="JAPDOD010000038">
    <property type="protein sequence ID" value="MDA0164823.1"/>
    <property type="molecule type" value="Genomic_DNA"/>
</dbReference>
<dbReference type="AlphaFoldDB" id="A0A9X3N0I2"/>
<proteinExistence type="predicted"/>
<evidence type="ECO:0000256" key="1">
    <source>
        <dbReference type="ARBA" id="ARBA00022603"/>
    </source>
</evidence>
<dbReference type="InterPro" id="IPR000780">
    <property type="entry name" value="CheR_MeTrfase"/>
</dbReference>
<dbReference type="InterPro" id="IPR022642">
    <property type="entry name" value="CheR_C"/>
</dbReference>
<keyword evidence="2" id="KW-0808">Transferase</keyword>
<dbReference type="InterPro" id="IPR050903">
    <property type="entry name" value="Bact_Chemotaxis_MeTrfase"/>
</dbReference>
<sequence length="397" mass="43708">MDEARTLVRDRLGLDFPARREADLERALDGATDAPRELLDALRAQPTTDPRWRALIRALTIQESYFFRDAALYAALVERVLPDLIAQRRAAGDLRLSLWSAGCAAGQEPYSLAMVVDRLLPDRTGWRVSIQASDLDTHALEVARSGVYGDWALRDLPVWARGHFDSRDPRRHVVDERIRAMVQFAPLNLATEAYPGSLDLIVCRNVLMYLADDIRHEAVVRLGRALAPEGWLVVSPLDSTPASEANLLAPVELAGVRLLRRRDSAPPVPTQAQPDQRKTPAAPPLESALQRARAAADRGQLDDAIALCLQALRDDPLDAEAHLLTAAVEEERGDLPAAIAAVRRAIYSEPDSANAHFRLGSLLLRRGDEESGRRSLTTAAELFGEHAPASLLARVER</sequence>
<evidence type="ECO:0000256" key="3">
    <source>
        <dbReference type="ARBA" id="ARBA00022691"/>
    </source>
</evidence>
<dbReference type="SMART" id="SM00138">
    <property type="entry name" value="MeTrc"/>
    <property type="match status" value="1"/>
</dbReference>
<dbReference type="Pfam" id="PF01739">
    <property type="entry name" value="CheR"/>
    <property type="match status" value="1"/>
</dbReference>
<dbReference type="GO" id="GO:0032259">
    <property type="term" value="P:methylation"/>
    <property type="evidence" value="ECO:0007669"/>
    <property type="project" value="UniProtKB-KW"/>
</dbReference>
<protein>
    <submittedName>
        <fullName evidence="6">Tetratricopeptide repeat protein</fullName>
    </submittedName>
</protein>
<dbReference type="GO" id="GO:0008757">
    <property type="term" value="F:S-adenosylmethionine-dependent methyltransferase activity"/>
    <property type="evidence" value="ECO:0007669"/>
    <property type="project" value="InterPro"/>
</dbReference>
<name>A0A9X3N0I2_9ACTN</name>
<evidence type="ECO:0000313" key="7">
    <source>
        <dbReference type="Proteomes" id="UP001149140"/>
    </source>
</evidence>
<keyword evidence="1" id="KW-0489">Methyltransferase</keyword>
<keyword evidence="7" id="KW-1185">Reference proteome</keyword>
<evidence type="ECO:0000256" key="4">
    <source>
        <dbReference type="SAM" id="MobiDB-lite"/>
    </source>
</evidence>
<dbReference type="SMART" id="SM00028">
    <property type="entry name" value="TPR"/>
    <property type="match status" value="3"/>
</dbReference>
<dbReference type="PANTHER" id="PTHR24422">
    <property type="entry name" value="CHEMOTAXIS PROTEIN METHYLTRANSFERASE"/>
    <property type="match status" value="1"/>
</dbReference>
<dbReference type="Pfam" id="PF13432">
    <property type="entry name" value="TPR_16"/>
    <property type="match status" value="1"/>
</dbReference>
<comment type="caution">
    <text evidence="6">The sequence shown here is derived from an EMBL/GenBank/DDBJ whole genome shotgun (WGS) entry which is preliminary data.</text>
</comment>
<dbReference type="SUPFAM" id="SSF48452">
    <property type="entry name" value="TPR-like"/>
    <property type="match status" value="1"/>
</dbReference>
<dbReference type="PRINTS" id="PR00996">
    <property type="entry name" value="CHERMTFRASE"/>
</dbReference>
<keyword evidence="3" id="KW-0949">S-adenosyl-L-methionine</keyword>
<dbReference type="RefSeq" id="WP_270044074.1">
    <property type="nucleotide sequence ID" value="NZ_JAPDOD010000038.1"/>
</dbReference>
<reference evidence="6" key="1">
    <citation type="submission" date="2022-10" db="EMBL/GenBank/DDBJ databases">
        <title>The WGS of Solirubrobacter ginsenosidimutans DSM 21036.</title>
        <authorList>
            <person name="Jiang Z."/>
        </authorList>
    </citation>
    <scope>NUCLEOTIDE SEQUENCE</scope>
    <source>
        <strain evidence="6">DSM 21036</strain>
    </source>
</reference>
<dbReference type="InterPro" id="IPR029063">
    <property type="entry name" value="SAM-dependent_MTases_sf"/>
</dbReference>
<evidence type="ECO:0000259" key="5">
    <source>
        <dbReference type="PROSITE" id="PS50123"/>
    </source>
</evidence>
<evidence type="ECO:0000313" key="6">
    <source>
        <dbReference type="EMBL" id="MDA0164823.1"/>
    </source>
</evidence>
<dbReference type="Gene3D" id="1.25.40.10">
    <property type="entry name" value="Tetratricopeptide repeat domain"/>
    <property type="match status" value="1"/>
</dbReference>
<dbReference type="InterPro" id="IPR019734">
    <property type="entry name" value="TPR_rpt"/>
</dbReference>
<dbReference type="Proteomes" id="UP001149140">
    <property type="component" value="Unassembled WGS sequence"/>
</dbReference>
<evidence type="ECO:0000256" key="2">
    <source>
        <dbReference type="ARBA" id="ARBA00022679"/>
    </source>
</evidence>
<accession>A0A9X3N0I2</accession>
<feature type="region of interest" description="Disordered" evidence="4">
    <location>
        <begin position="260"/>
        <end position="286"/>
    </location>
</feature>
<dbReference type="PROSITE" id="PS50123">
    <property type="entry name" value="CHER"/>
    <property type="match status" value="1"/>
</dbReference>
<dbReference type="PANTHER" id="PTHR24422:SF19">
    <property type="entry name" value="CHEMOTAXIS PROTEIN METHYLTRANSFERASE"/>
    <property type="match status" value="1"/>
</dbReference>
<feature type="domain" description="CheR-type methyltransferase" evidence="5">
    <location>
        <begin position="1"/>
        <end position="264"/>
    </location>
</feature>
<dbReference type="SUPFAM" id="SSF53335">
    <property type="entry name" value="S-adenosyl-L-methionine-dependent methyltransferases"/>
    <property type="match status" value="1"/>
</dbReference>